<dbReference type="Pfam" id="PF04195">
    <property type="entry name" value="Transposase_28"/>
    <property type="match status" value="1"/>
</dbReference>
<accession>A0AAD8RSC7</accession>
<dbReference type="InterPro" id="IPR007321">
    <property type="entry name" value="Transposase_28"/>
</dbReference>
<dbReference type="AlphaFoldDB" id="A0AAD8RSC7"/>
<dbReference type="Proteomes" id="UP001231189">
    <property type="component" value="Unassembled WGS sequence"/>
</dbReference>
<gene>
    <name evidence="2" type="ORF">QYE76_005100</name>
</gene>
<proteinExistence type="predicted"/>
<dbReference type="EMBL" id="JAUUTY010000005">
    <property type="protein sequence ID" value="KAK1630785.1"/>
    <property type="molecule type" value="Genomic_DNA"/>
</dbReference>
<organism evidence="2 3">
    <name type="scientific">Lolium multiflorum</name>
    <name type="common">Italian ryegrass</name>
    <name type="synonym">Lolium perenne subsp. multiflorum</name>
    <dbReference type="NCBI Taxonomy" id="4521"/>
    <lineage>
        <taxon>Eukaryota</taxon>
        <taxon>Viridiplantae</taxon>
        <taxon>Streptophyta</taxon>
        <taxon>Embryophyta</taxon>
        <taxon>Tracheophyta</taxon>
        <taxon>Spermatophyta</taxon>
        <taxon>Magnoliopsida</taxon>
        <taxon>Liliopsida</taxon>
        <taxon>Poales</taxon>
        <taxon>Poaceae</taxon>
        <taxon>BOP clade</taxon>
        <taxon>Pooideae</taxon>
        <taxon>Poodae</taxon>
        <taxon>Poeae</taxon>
        <taxon>Poeae Chloroplast Group 2 (Poeae type)</taxon>
        <taxon>Loliodinae</taxon>
        <taxon>Loliinae</taxon>
        <taxon>Lolium</taxon>
    </lineage>
</organism>
<name>A0AAD8RSC7_LOLMU</name>
<feature type="domain" description="Transposase (putative) gypsy type" evidence="1">
    <location>
        <begin position="45"/>
        <end position="92"/>
    </location>
</feature>
<protein>
    <recommendedName>
        <fullName evidence="1">Transposase (putative) gypsy type domain-containing protein</fullName>
    </recommendedName>
</protein>
<comment type="caution">
    <text evidence="2">The sequence shown here is derived from an EMBL/GenBank/DDBJ whole genome shotgun (WGS) entry which is preliminary data.</text>
</comment>
<keyword evidence="3" id="KW-1185">Reference proteome</keyword>
<reference evidence="2" key="1">
    <citation type="submission" date="2023-07" db="EMBL/GenBank/DDBJ databases">
        <title>A chromosome-level genome assembly of Lolium multiflorum.</title>
        <authorList>
            <person name="Chen Y."/>
            <person name="Copetti D."/>
            <person name="Kolliker R."/>
            <person name="Studer B."/>
        </authorList>
    </citation>
    <scope>NUCLEOTIDE SEQUENCE</scope>
    <source>
        <strain evidence="2">02402/16</strain>
        <tissue evidence="2">Leaf</tissue>
    </source>
</reference>
<evidence type="ECO:0000313" key="2">
    <source>
        <dbReference type="EMBL" id="KAK1630785.1"/>
    </source>
</evidence>
<evidence type="ECO:0000313" key="3">
    <source>
        <dbReference type="Proteomes" id="UP001231189"/>
    </source>
</evidence>
<evidence type="ECO:0000259" key="1">
    <source>
        <dbReference type="Pfam" id="PF04195"/>
    </source>
</evidence>
<dbReference type="PANTHER" id="PTHR33026">
    <property type="entry name" value="OS06G0360600 PROTEIN"/>
    <property type="match status" value="1"/>
</dbReference>
<sequence>MLLLQLASHPAAGSIPGDWPASTTTKRDEKKARSLGYISSDEWNVILPVYEIQLWQLTPNSILHLAIFITLCEAFLGIEPHFGLWKKIFFVKRYNSSGGSFVIDGVGFVARKEVNYFNFPMRESVQGWRLKWFYIRDSSTAEFQLPRFSDVLEAKPKQSWKNTISPDEKPSVDRLFDRFLRIKEADGQTMTCTEVAAVFLKRRVQPIMVRAHPMWLYSGPKDETRINAAELSEKELLDEVRRLTHFSQEDSIPLTSSHLPFDADHPPTENPIDPDYLQDFGTADRRLCRQHKGGYQASSVSAVFGFRNPSKEIFSNWTKSSPGSYFCTLPKTEEGRKWGHEAPHHRAARPWPRRPRVWGPRVAPTLPFRLLKASAKPESPIRKTFQSRRRIPSRGIQEIASGTLERGFISGGLYTAMVASGVMSE</sequence>
<dbReference type="PANTHER" id="PTHR33026:SF7">
    <property type="entry name" value="OS03G0100275 PROTEIN"/>
    <property type="match status" value="1"/>
</dbReference>